<evidence type="ECO:0000313" key="1">
    <source>
        <dbReference type="EMBL" id="OEU13454.1"/>
    </source>
</evidence>
<dbReference type="Proteomes" id="UP000095751">
    <property type="component" value="Unassembled WGS sequence"/>
</dbReference>
<evidence type="ECO:0000313" key="2">
    <source>
        <dbReference type="Proteomes" id="UP000095751"/>
    </source>
</evidence>
<sequence length="173" mass="19228">MSGAQGGATKELGVRQQADEIVIEAVEEEGEEILEDDAVLRLGVMEQELLQEQEDKTKSEVLGDSNIDKLMNDMVGGKPTGIFDPMATQWEHKLDKVIKDAITISRQADIVMQMKMSSRVQHFHFAYDCNKEVDYVTDGMTDFLDAAGATQKVSTQEAEAIKKVKTETDQNSE</sequence>
<keyword evidence="2" id="KW-1185">Reference proteome</keyword>
<dbReference type="EMBL" id="KV784361">
    <property type="protein sequence ID" value="OEU13454.1"/>
    <property type="molecule type" value="Genomic_DNA"/>
</dbReference>
<gene>
    <name evidence="1" type="ORF">FRACYDRAFT_241789</name>
</gene>
<name>A0A1E7F5Q9_9STRA</name>
<accession>A0A1E7F5Q9</accession>
<organism evidence="1 2">
    <name type="scientific">Fragilariopsis cylindrus CCMP1102</name>
    <dbReference type="NCBI Taxonomy" id="635003"/>
    <lineage>
        <taxon>Eukaryota</taxon>
        <taxon>Sar</taxon>
        <taxon>Stramenopiles</taxon>
        <taxon>Ochrophyta</taxon>
        <taxon>Bacillariophyta</taxon>
        <taxon>Bacillariophyceae</taxon>
        <taxon>Bacillariophycidae</taxon>
        <taxon>Bacillariales</taxon>
        <taxon>Bacillariaceae</taxon>
        <taxon>Fragilariopsis</taxon>
    </lineage>
</organism>
<proteinExistence type="predicted"/>
<protein>
    <submittedName>
        <fullName evidence="1">Uncharacterized protein</fullName>
    </submittedName>
</protein>
<dbReference type="AlphaFoldDB" id="A0A1E7F5Q9"/>
<reference evidence="1 2" key="1">
    <citation type="submission" date="2016-09" db="EMBL/GenBank/DDBJ databases">
        <title>Extensive genetic diversity and differential bi-allelic expression allows diatom success in the polar Southern Ocean.</title>
        <authorList>
            <consortium name="DOE Joint Genome Institute"/>
            <person name="Mock T."/>
            <person name="Otillar R.P."/>
            <person name="Strauss J."/>
            <person name="Dupont C."/>
            <person name="Frickenhaus S."/>
            <person name="Maumus F."/>
            <person name="Mcmullan M."/>
            <person name="Sanges R."/>
            <person name="Schmutz J."/>
            <person name="Toseland A."/>
            <person name="Valas R."/>
            <person name="Veluchamy A."/>
            <person name="Ward B.J."/>
            <person name="Allen A."/>
            <person name="Barry K."/>
            <person name="Falciatore A."/>
            <person name="Ferrante M."/>
            <person name="Fortunato A.E."/>
            <person name="Gloeckner G."/>
            <person name="Gruber A."/>
            <person name="Hipkin R."/>
            <person name="Janech M."/>
            <person name="Kroth P."/>
            <person name="Leese F."/>
            <person name="Lindquist E."/>
            <person name="Lyon B.R."/>
            <person name="Martin J."/>
            <person name="Mayer C."/>
            <person name="Parker M."/>
            <person name="Quesneville H."/>
            <person name="Raymond J."/>
            <person name="Uhlig C."/>
            <person name="Valentin K.U."/>
            <person name="Worden A.Z."/>
            <person name="Armbrust E.V."/>
            <person name="Bowler C."/>
            <person name="Green B."/>
            <person name="Moulton V."/>
            <person name="Van Oosterhout C."/>
            <person name="Grigoriev I."/>
        </authorList>
    </citation>
    <scope>NUCLEOTIDE SEQUENCE [LARGE SCALE GENOMIC DNA]</scope>
    <source>
        <strain evidence="1 2">CCMP1102</strain>
    </source>
</reference>
<dbReference type="InParanoid" id="A0A1E7F5Q9"/>
<dbReference type="KEGG" id="fcy:FRACYDRAFT_241789"/>